<evidence type="ECO:0000256" key="8">
    <source>
        <dbReference type="SAM" id="MobiDB-lite"/>
    </source>
</evidence>
<name>A0ABV2IV87_9HYPH</name>
<dbReference type="RefSeq" id="WP_354554968.1">
    <property type="nucleotide sequence ID" value="NZ_JBEPMB010000001.1"/>
</dbReference>
<dbReference type="Pfam" id="PF05128">
    <property type="entry name" value="DUF697"/>
    <property type="match status" value="1"/>
</dbReference>
<dbReference type="PANTHER" id="PTHR39342">
    <property type="entry name" value="UPF0283 MEMBRANE PROTEIN YCJF"/>
    <property type="match status" value="1"/>
</dbReference>
<evidence type="ECO:0000256" key="4">
    <source>
        <dbReference type="ARBA" id="ARBA00022519"/>
    </source>
</evidence>
<feature type="region of interest" description="Disordered" evidence="8">
    <location>
        <begin position="1"/>
        <end position="27"/>
    </location>
</feature>
<keyword evidence="6 9" id="KW-1133">Transmembrane helix</keyword>
<feature type="transmembrane region" description="Helical" evidence="9">
    <location>
        <begin position="102"/>
        <end position="123"/>
    </location>
</feature>
<comment type="similarity">
    <text evidence="2">Belongs to the UPF0283 family.</text>
</comment>
<evidence type="ECO:0000256" key="3">
    <source>
        <dbReference type="ARBA" id="ARBA00022475"/>
    </source>
</evidence>
<accession>A0ABV2IV87</accession>
<keyword evidence="7 9" id="KW-0472">Membrane</keyword>
<reference evidence="10 11" key="1">
    <citation type="submission" date="2024-06" db="EMBL/GenBank/DDBJ databases">
        <title>Genomic Encyclopedia of Type Strains, Phase IV (KMG-IV): sequencing the most valuable type-strain genomes for metagenomic binning, comparative biology and taxonomic classification.</title>
        <authorList>
            <person name="Goeker M."/>
        </authorList>
    </citation>
    <scope>NUCLEOTIDE SEQUENCE [LARGE SCALE GENOMIC DNA]</scope>
    <source>
        <strain evidence="10 11">DSM 29780</strain>
    </source>
</reference>
<dbReference type="Proteomes" id="UP001549047">
    <property type="component" value="Unassembled WGS sequence"/>
</dbReference>
<evidence type="ECO:0000256" key="1">
    <source>
        <dbReference type="ARBA" id="ARBA00004429"/>
    </source>
</evidence>
<feature type="transmembrane region" description="Helical" evidence="9">
    <location>
        <begin position="69"/>
        <end position="90"/>
    </location>
</feature>
<proteinExistence type="inferred from homology"/>
<dbReference type="InterPro" id="IPR021147">
    <property type="entry name" value="DUF697"/>
</dbReference>
<evidence type="ECO:0000256" key="7">
    <source>
        <dbReference type="ARBA" id="ARBA00023136"/>
    </source>
</evidence>
<evidence type="ECO:0000256" key="9">
    <source>
        <dbReference type="SAM" id="Phobius"/>
    </source>
</evidence>
<evidence type="ECO:0000313" key="10">
    <source>
        <dbReference type="EMBL" id="MET3612403.1"/>
    </source>
</evidence>
<comment type="subcellular location">
    <subcellularLocation>
        <location evidence="1">Cell inner membrane</location>
        <topology evidence="1">Multi-pass membrane protein</topology>
    </subcellularLocation>
</comment>
<evidence type="ECO:0000256" key="6">
    <source>
        <dbReference type="ARBA" id="ARBA00022989"/>
    </source>
</evidence>
<keyword evidence="5 9" id="KW-0812">Transmembrane</keyword>
<dbReference type="EMBL" id="JBEPMB010000001">
    <property type="protein sequence ID" value="MET3612403.1"/>
    <property type="molecule type" value="Genomic_DNA"/>
</dbReference>
<protein>
    <submittedName>
        <fullName evidence="10">Membrane protein</fullName>
    </submittedName>
</protein>
<organism evidence="10 11">
    <name type="scientific">Rhizobium aquaticum</name>
    <dbReference type="NCBI Taxonomy" id="1549636"/>
    <lineage>
        <taxon>Bacteria</taxon>
        <taxon>Pseudomonadati</taxon>
        <taxon>Pseudomonadota</taxon>
        <taxon>Alphaproteobacteria</taxon>
        <taxon>Hyphomicrobiales</taxon>
        <taxon>Rhizobiaceae</taxon>
        <taxon>Rhizobium/Agrobacterium group</taxon>
        <taxon>Rhizobium</taxon>
    </lineage>
</organism>
<dbReference type="NCBIfam" id="TIGR01620">
    <property type="entry name" value="hyp_HI0043"/>
    <property type="match status" value="1"/>
</dbReference>
<dbReference type="PANTHER" id="PTHR39342:SF1">
    <property type="entry name" value="UPF0283 MEMBRANE PROTEIN YCJF"/>
    <property type="match status" value="1"/>
</dbReference>
<keyword evidence="3" id="KW-1003">Cell membrane</keyword>
<gene>
    <name evidence="10" type="ORF">ABID16_000708</name>
</gene>
<evidence type="ECO:0000256" key="5">
    <source>
        <dbReference type="ARBA" id="ARBA00022692"/>
    </source>
</evidence>
<evidence type="ECO:0000256" key="2">
    <source>
        <dbReference type="ARBA" id="ARBA00008255"/>
    </source>
</evidence>
<sequence>MSDDAPRKPMKFSETSETTVETAPRRPAWFDNGVIETPPEEDIFEAEGIEAERRIAETGSLKPARRFPFFKIFSAALGVLVSMGIGLWIDRLVNDLFGREDWLGYVALATVAVLILSAIGFVARELYGLKSLTNIQTLKQEARDAARSRSRDDAAKTVKALSAHLAHRPETARGRKALEDHAREIIDNPGMMALAESELLAPLDEEARRMIANAARRVSVVTAVSPRALVDIGYVLFEAARLIRMLAFLYGGRPGFFGLIRLLRETVAHLAVTGAIAVGDDAIQQVLGHGLASKVSARLGEGVANGLMTARIGIAAMDLCRPMDFAEIRRPKVTDFLNVLKDTSKTPR</sequence>
<keyword evidence="4" id="KW-0997">Cell inner membrane</keyword>
<keyword evidence="11" id="KW-1185">Reference proteome</keyword>
<evidence type="ECO:0000313" key="11">
    <source>
        <dbReference type="Proteomes" id="UP001549047"/>
    </source>
</evidence>
<dbReference type="InterPro" id="IPR006507">
    <property type="entry name" value="UPF0283"/>
</dbReference>
<comment type="caution">
    <text evidence="10">The sequence shown here is derived from an EMBL/GenBank/DDBJ whole genome shotgun (WGS) entry which is preliminary data.</text>
</comment>